<sequence>MLKLRMSHDLDVLQRQNAVVLSLLSIGQSHVTMKQLSQILVTMPTIKPGDRVTGNKSCINCAHRSRLIKEDSSGYEVYCEKKNEVIADLENEAAFEAEAITCTFFIDEE</sequence>
<keyword evidence="2" id="KW-1185">Reference proteome</keyword>
<gene>
    <name evidence="1" type="ORF">NIES2135_54170</name>
</gene>
<dbReference type="AlphaFoldDB" id="A0A1Z4JP99"/>
<reference evidence="1 2" key="1">
    <citation type="submission" date="2017-06" db="EMBL/GenBank/DDBJ databases">
        <title>Genome sequencing of cyanobaciteial culture collection at National Institute for Environmental Studies (NIES).</title>
        <authorList>
            <person name="Hirose Y."/>
            <person name="Shimura Y."/>
            <person name="Fujisawa T."/>
            <person name="Nakamura Y."/>
            <person name="Kawachi M."/>
        </authorList>
    </citation>
    <scope>NUCLEOTIDE SEQUENCE [LARGE SCALE GENOMIC DNA]</scope>
    <source>
        <strain evidence="1 2">NIES-2135</strain>
    </source>
</reference>
<dbReference type="Proteomes" id="UP000217895">
    <property type="component" value="Chromosome"/>
</dbReference>
<protein>
    <submittedName>
        <fullName evidence="1">Uncharacterized protein</fullName>
    </submittedName>
</protein>
<name>A0A1Z4JP99_LEPBY</name>
<dbReference type="EMBL" id="AP018203">
    <property type="protein sequence ID" value="BAY58544.1"/>
    <property type="molecule type" value="Genomic_DNA"/>
</dbReference>
<accession>A0A1Z4JP99</accession>
<organism evidence="1 2">
    <name type="scientific">Leptolyngbya boryana NIES-2135</name>
    <dbReference type="NCBI Taxonomy" id="1973484"/>
    <lineage>
        <taxon>Bacteria</taxon>
        <taxon>Bacillati</taxon>
        <taxon>Cyanobacteriota</taxon>
        <taxon>Cyanophyceae</taxon>
        <taxon>Leptolyngbyales</taxon>
        <taxon>Leptolyngbyaceae</taxon>
        <taxon>Leptolyngbya group</taxon>
        <taxon>Leptolyngbya</taxon>
    </lineage>
</organism>
<proteinExistence type="predicted"/>
<evidence type="ECO:0000313" key="1">
    <source>
        <dbReference type="EMBL" id="BAY58544.1"/>
    </source>
</evidence>
<evidence type="ECO:0000313" key="2">
    <source>
        <dbReference type="Proteomes" id="UP000217895"/>
    </source>
</evidence>